<keyword evidence="5" id="KW-0812">Transmembrane</keyword>
<protein>
    <recommendedName>
        <fullName evidence="2">histidine kinase</fullName>
        <ecNumber evidence="2">2.7.13.3</ecNumber>
    </recommendedName>
</protein>
<keyword evidence="8" id="KW-1185">Reference proteome</keyword>
<feature type="transmembrane region" description="Helical" evidence="5">
    <location>
        <begin position="17"/>
        <end position="39"/>
    </location>
</feature>
<reference evidence="7" key="1">
    <citation type="submission" date="2021-10" db="EMBL/GenBank/DDBJ databases">
        <title>Marinomonas pontica sp. nov., isolated from the Black Sea.</title>
        <authorList>
            <person name="Zhao L.-H."/>
            <person name="Xue J.-H."/>
        </authorList>
    </citation>
    <scope>NUCLEOTIDE SEQUENCE</scope>
    <source>
        <strain evidence="7">E8</strain>
    </source>
</reference>
<dbReference type="Gene3D" id="3.30.565.10">
    <property type="entry name" value="Histidine kinase-like ATPase, C-terminal domain"/>
    <property type="match status" value="1"/>
</dbReference>
<dbReference type="Gene3D" id="1.10.287.130">
    <property type="match status" value="1"/>
</dbReference>
<dbReference type="GO" id="GO:0000155">
    <property type="term" value="F:phosphorelay sensor kinase activity"/>
    <property type="evidence" value="ECO:0007669"/>
    <property type="project" value="InterPro"/>
</dbReference>
<evidence type="ECO:0000313" key="7">
    <source>
        <dbReference type="EMBL" id="MCB5161715.1"/>
    </source>
</evidence>
<evidence type="ECO:0000259" key="6">
    <source>
        <dbReference type="PROSITE" id="PS50109"/>
    </source>
</evidence>
<comment type="caution">
    <text evidence="7">The sequence shown here is derived from an EMBL/GenBank/DDBJ whole genome shotgun (WGS) entry which is preliminary data.</text>
</comment>
<dbReference type="SUPFAM" id="SSF47384">
    <property type="entry name" value="Homodimeric domain of signal transducing histidine kinase"/>
    <property type="match status" value="1"/>
</dbReference>
<dbReference type="PANTHER" id="PTHR45339">
    <property type="entry name" value="HYBRID SIGNAL TRANSDUCTION HISTIDINE KINASE J"/>
    <property type="match status" value="1"/>
</dbReference>
<evidence type="ECO:0000256" key="4">
    <source>
        <dbReference type="ARBA" id="ARBA00023012"/>
    </source>
</evidence>
<evidence type="ECO:0000256" key="5">
    <source>
        <dbReference type="SAM" id="Phobius"/>
    </source>
</evidence>
<keyword evidence="4" id="KW-0902">Two-component regulatory system</keyword>
<feature type="transmembrane region" description="Helical" evidence="5">
    <location>
        <begin position="189"/>
        <end position="208"/>
    </location>
</feature>
<proteinExistence type="predicted"/>
<dbReference type="PRINTS" id="PR00344">
    <property type="entry name" value="BCTRLSENSOR"/>
</dbReference>
<dbReference type="InterPro" id="IPR036097">
    <property type="entry name" value="HisK_dim/P_sf"/>
</dbReference>
<dbReference type="InterPro" id="IPR004358">
    <property type="entry name" value="Sig_transdc_His_kin-like_C"/>
</dbReference>
<dbReference type="EMBL" id="JAJATW010000009">
    <property type="protein sequence ID" value="MCB5161715.1"/>
    <property type="molecule type" value="Genomic_DNA"/>
</dbReference>
<feature type="domain" description="Histidine kinase" evidence="6">
    <location>
        <begin position="241"/>
        <end position="471"/>
    </location>
</feature>
<dbReference type="SUPFAM" id="SSF55874">
    <property type="entry name" value="ATPase domain of HSP90 chaperone/DNA topoisomerase II/histidine kinase"/>
    <property type="match status" value="1"/>
</dbReference>
<name>A0A9X1IM20_9GAMM</name>
<dbReference type="PROSITE" id="PS50109">
    <property type="entry name" value="HIS_KIN"/>
    <property type="match status" value="1"/>
</dbReference>
<dbReference type="InterPro" id="IPR036890">
    <property type="entry name" value="HATPase_C_sf"/>
</dbReference>
<dbReference type="EC" id="2.7.13.3" evidence="2"/>
<evidence type="ECO:0000256" key="3">
    <source>
        <dbReference type="ARBA" id="ARBA00022553"/>
    </source>
</evidence>
<dbReference type="SMART" id="SM00387">
    <property type="entry name" value="HATPase_c"/>
    <property type="match status" value="1"/>
</dbReference>
<dbReference type="InterPro" id="IPR005467">
    <property type="entry name" value="His_kinase_dom"/>
</dbReference>
<keyword evidence="7" id="KW-0808">Transferase</keyword>
<dbReference type="SMART" id="SM00388">
    <property type="entry name" value="HisKA"/>
    <property type="match status" value="1"/>
</dbReference>
<comment type="catalytic activity">
    <reaction evidence="1">
        <text>ATP + protein L-histidine = ADP + protein N-phospho-L-histidine.</text>
        <dbReference type="EC" id="2.7.13.3"/>
    </reaction>
</comment>
<dbReference type="PANTHER" id="PTHR45339:SF1">
    <property type="entry name" value="HYBRID SIGNAL TRANSDUCTION HISTIDINE KINASE J"/>
    <property type="match status" value="1"/>
</dbReference>
<dbReference type="Proteomes" id="UP001139095">
    <property type="component" value="Unassembled WGS sequence"/>
</dbReference>
<dbReference type="AlphaFoldDB" id="A0A9X1IM20"/>
<dbReference type="Pfam" id="PF00512">
    <property type="entry name" value="HisKA"/>
    <property type="match status" value="1"/>
</dbReference>
<dbReference type="InterPro" id="IPR003594">
    <property type="entry name" value="HATPase_dom"/>
</dbReference>
<keyword evidence="5" id="KW-1133">Transmembrane helix</keyword>
<organism evidence="7 8">
    <name type="scientific">Marinomonas algarum</name>
    <dbReference type="NCBI Taxonomy" id="2883105"/>
    <lineage>
        <taxon>Bacteria</taxon>
        <taxon>Pseudomonadati</taxon>
        <taxon>Pseudomonadota</taxon>
        <taxon>Gammaproteobacteria</taxon>
        <taxon>Oceanospirillales</taxon>
        <taxon>Oceanospirillaceae</taxon>
        <taxon>Marinomonas</taxon>
    </lineage>
</organism>
<accession>A0A9X1IM20</accession>
<keyword evidence="3" id="KW-0597">Phosphoprotein</keyword>
<evidence type="ECO:0000256" key="1">
    <source>
        <dbReference type="ARBA" id="ARBA00000085"/>
    </source>
</evidence>
<keyword evidence="5" id="KW-0472">Membrane</keyword>
<gene>
    <name evidence="7" type="ORF">LG368_07360</name>
</gene>
<sequence length="618" mass="70039">MALRQPKPWLSKFKNNLLYAFITLIMLIALAVFGIISYTSDSSKNNGRRVFESALWNALQLQVQTYRFLNYLVRLDATTPEPQDKAFFEYDLLMSRVDLLRRGEVGELVRNFESGRITRLLNIINGELELMSFQLSKIESGDLSYLPSLIERIEDIDPQINEFVTLVNKASNEYITDQRRLLQTNLDHIKLLSTALLACLLFLCFFVIRSVDELRRSHRQNKTMLTDVQSVQDDKANMLAYIHQEIRSPINAILSVANTLKHTTPQDSVTLSRHIEESGHALLHTIEMLSDLARMDAKQWDFHPNTEPLRPHIEACFTSVERQISRKALQGMLYIDPQLPKELCLDFPKLKDIVLALLQNAIAHTAAGSLCMQVRAAPLTHSLGRSSDNGKEIGFLQIVLKDTGQGMSRELQQHLRANPSLPVPQNSPTPNQVGLSLALCHRLIYLMKGEMHFSSTQQKGSEFWVNIPFYPSTASHVSQNVAFSCPDKSKALVIETDAHLADTWQLYLNDLNMDVIVTQEGSLQEYQDCDLVILGNTARFTREGDDALHLWKKRRCPVLSYHPQAIEHAPDYVIPVHFPLMQASLDALIAPLFTEHSRCPPTTSHATFSASLKDNTDD</sequence>
<dbReference type="RefSeq" id="WP_226754089.1">
    <property type="nucleotide sequence ID" value="NZ_JAJATW010000009.1"/>
</dbReference>
<dbReference type="InterPro" id="IPR003661">
    <property type="entry name" value="HisK_dim/P_dom"/>
</dbReference>
<evidence type="ECO:0000313" key="8">
    <source>
        <dbReference type="Proteomes" id="UP001139095"/>
    </source>
</evidence>
<dbReference type="Pfam" id="PF02518">
    <property type="entry name" value="HATPase_c"/>
    <property type="match status" value="1"/>
</dbReference>
<keyword evidence="7" id="KW-0418">Kinase</keyword>
<evidence type="ECO:0000256" key="2">
    <source>
        <dbReference type="ARBA" id="ARBA00012438"/>
    </source>
</evidence>
<dbReference type="CDD" id="cd00082">
    <property type="entry name" value="HisKA"/>
    <property type="match status" value="1"/>
</dbReference>